<comment type="caution">
    <text evidence="2">The sequence shown here is derived from an EMBL/GenBank/DDBJ whole genome shotgun (WGS) entry which is preliminary data.</text>
</comment>
<feature type="region of interest" description="Disordered" evidence="1">
    <location>
        <begin position="57"/>
        <end position="79"/>
    </location>
</feature>
<gene>
    <name evidence="2" type="ORF">CEXT_466951</name>
</gene>
<evidence type="ECO:0000313" key="2">
    <source>
        <dbReference type="EMBL" id="GIY54175.1"/>
    </source>
</evidence>
<dbReference type="AlphaFoldDB" id="A0AAV4U8S2"/>
<name>A0AAV4U8S2_CAEEX</name>
<evidence type="ECO:0000313" key="3">
    <source>
        <dbReference type="Proteomes" id="UP001054945"/>
    </source>
</evidence>
<dbReference type="EMBL" id="BPLR01012478">
    <property type="protein sequence ID" value="GIY54175.1"/>
    <property type="molecule type" value="Genomic_DNA"/>
</dbReference>
<sequence>MSKSHQHCIRIQSISLSVDARILSPSTLGGSVSYEYSFEFCLRGNVFWYWIPLRSKPSRASTRAHTERPSQQPMKPQRN</sequence>
<reference evidence="2 3" key="1">
    <citation type="submission" date="2021-06" db="EMBL/GenBank/DDBJ databases">
        <title>Caerostris extrusa draft genome.</title>
        <authorList>
            <person name="Kono N."/>
            <person name="Arakawa K."/>
        </authorList>
    </citation>
    <scope>NUCLEOTIDE SEQUENCE [LARGE SCALE GENOMIC DNA]</scope>
</reference>
<dbReference type="Proteomes" id="UP001054945">
    <property type="component" value="Unassembled WGS sequence"/>
</dbReference>
<protein>
    <submittedName>
        <fullName evidence="2">Uncharacterized protein</fullName>
    </submittedName>
</protein>
<organism evidence="2 3">
    <name type="scientific">Caerostris extrusa</name>
    <name type="common">Bark spider</name>
    <name type="synonym">Caerostris bankana</name>
    <dbReference type="NCBI Taxonomy" id="172846"/>
    <lineage>
        <taxon>Eukaryota</taxon>
        <taxon>Metazoa</taxon>
        <taxon>Ecdysozoa</taxon>
        <taxon>Arthropoda</taxon>
        <taxon>Chelicerata</taxon>
        <taxon>Arachnida</taxon>
        <taxon>Araneae</taxon>
        <taxon>Araneomorphae</taxon>
        <taxon>Entelegynae</taxon>
        <taxon>Araneoidea</taxon>
        <taxon>Araneidae</taxon>
        <taxon>Caerostris</taxon>
    </lineage>
</organism>
<feature type="compositionally biased region" description="Polar residues" evidence="1">
    <location>
        <begin position="58"/>
        <end position="79"/>
    </location>
</feature>
<keyword evidence="3" id="KW-1185">Reference proteome</keyword>
<proteinExistence type="predicted"/>
<accession>A0AAV4U8S2</accession>
<evidence type="ECO:0000256" key="1">
    <source>
        <dbReference type="SAM" id="MobiDB-lite"/>
    </source>
</evidence>